<dbReference type="AlphaFoldDB" id="T0PXB7"/>
<name>T0PXB7_SAPDV</name>
<dbReference type="OrthoDB" id="10362222at2759"/>
<dbReference type="VEuPathDB" id="FungiDB:SDRG_15314"/>
<feature type="signal peptide" evidence="2">
    <location>
        <begin position="1"/>
        <end position="18"/>
    </location>
</feature>
<evidence type="ECO:0000256" key="2">
    <source>
        <dbReference type="SAM" id="SignalP"/>
    </source>
</evidence>
<dbReference type="EMBL" id="JH767219">
    <property type="protein sequence ID" value="EQC26891.1"/>
    <property type="molecule type" value="Genomic_DNA"/>
</dbReference>
<organism evidence="3 4">
    <name type="scientific">Saprolegnia diclina (strain VS20)</name>
    <dbReference type="NCBI Taxonomy" id="1156394"/>
    <lineage>
        <taxon>Eukaryota</taxon>
        <taxon>Sar</taxon>
        <taxon>Stramenopiles</taxon>
        <taxon>Oomycota</taxon>
        <taxon>Saprolegniomycetes</taxon>
        <taxon>Saprolegniales</taxon>
        <taxon>Saprolegniaceae</taxon>
        <taxon>Saprolegnia</taxon>
    </lineage>
</organism>
<keyword evidence="2" id="KW-0732">Signal</keyword>
<dbReference type="GeneID" id="19956041"/>
<proteinExistence type="predicted"/>
<feature type="region of interest" description="Disordered" evidence="1">
    <location>
        <begin position="19"/>
        <end position="51"/>
    </location>
</feature>
<evidence type="ECO:0000256" key="1">
    <source>
        <dbReference type="SAM" id="MobiDB-lite"/>
    </source>
</evidence>
<dbReference type="InParanoid" id="T0PXB7"/>
<dbReference type="Gene3D" id="2.80.10.50">
    <property type="match status" value="1"/>
</dbReference>
<sequence>MHLLGLAVLAIHRDACTHAPTPAPTTPAPTTSEPTTPAPTTSEPTTPAPTTAAPFSLCKTLVDGKKVYLAQMVGDAKKYLGYTYCANCPANAYAYKSIARVNKWWHPITVATIPNGSLGLKMDNGRFYSRCETCGNAANNVVQRYTNWQASTSTHWTCQDVSETQLRLQDFKGEYMTRREFFGSIDGHFVYSSPLNATDDGQLWTVALTAP</sequence>
<feature type="compositionally biased region" description="Low complexity" evidence="1">
    <location>
        <begin position="28"/>
        <end position="51"/>
    </location>
</feature>
<evidence type="ECO:0000313" key="4">
    <source>
        <dbReference type="Proteomes" id="UP000030762"/>
    </source>
</evidence>
<evidence type="ECO:0008006" key="5">
    <source>
        <dbReference type="Google" id="ProtNLM"/>
    </source>
</evidence>
<reference evidence="3 4" key="1">
    <citation type="submission" date="2012-04" db="EMBL/GenBank/DDBJ databases">
        <title>The Genome Sequence of Saprolegnia declina VS20.</title>
        <authorList>
            <consortium name="The Broad Institute Genome Sequencing Platform"/>
            <person name="Russ C."/>
            <person name="Nusbaum C."/>
            <person name="Tyler B."/>
            <person name="van West P."/>
            <person name="Dieguez-Uribeondo J."/>
            <person name="de Bruijn I."/>
            <person name="Tripathy S."/>
            <person name="Jiang R."/>
            <person name="Young S.K."/>
            <person name="Zeng Q."/>
            <person name="Gargeya S."/>
            <person name="Fitzgerald M."/>
            <person name="Haas B."/>
            <person name="Abouelleil A."/>
            <person name="Alvarado L."/>
            <person name="Arachchi H.M."/>
            <person name="Berlin A."/>
            <person name="Chapman S.B."/>
            <person name="Goldberg J."/>
            <person name="Griggs A."/>
            <person name="Gujja S."/>
            <person name="Hansen M."/>
            <person name="Howarth C."/>
            <person name="Imamovic A."/>
            <person name="Larimer J."/>
            <person name="McCowen C."/>
            <person name="Montmayeur A."/>
            <person name="Murphy C."/>
            <person name="Neiman D."/>
            <person name="Pearson M."/>
            <person name="Priest M."/>
            <person name="Roberts A."/>
            <person name="Saif S."/>
            <person name="Shea T."/>
            <person name="Sisk P."/>
            <person name="Sykes S."/>
            <person name="Wortman J."/>
            <person name="Nusbaum C."/>
            <person name="Birren B."/>
        </authorList>
    </citation>
    <scope>NUCLEOTIDE SEQUENCE [LARGE SCALE GENOMIC DNA]</scope>
    <source>
        <strain evidence="3 4">VS20</strain>
    </source>
</reference>
<feature type="chain" id="PRO_5004569098" description="Ricin B lectin domain-containing protein" evidence="2">
    <location>
        <begin position="19"/>
        <end position="211"/>
    </location>
</feature>
<accession>T0PXB7</accession>
<dbReference type="RefSeq" id="XP_008619704.1">
    <property type="nucleotide sequence ID" value="XM_008621482.1"/>
</dbReference>
<evidence type="ECO:0000313" key="3">
    <source>
        <dbReference type="EMBL" id="EQC26891.1"/>
    </source>
</evidence>
<dbReference type="OMA" id="HRDACTH"/>
<keyword evidence="4" id="KW-1185">Reference proteome</keyword>
<gene>
    <name evidence="3" type="ORF">SDRG_15314</name>
</gene>
<dbReference type="Proteomes" id="UP000030762">
    <property type="component" value="Unassembled WGS sequence"/>
</dbReference>
<protein>
    <recommendedName>
        <fullName evidence="5">Ricin B lectin domain-containing protein</fullName>
    </recommendedName>
</protein>